<comment type="caution">
    <text evidence="11">The sequence shown here is derived from an EMBL/GenBank/DDBJ whole genome shotgun (WGS) entry which is preliminary data.</text>
</comment>
<keyword evidence="3 9" id="KW-0732">Signal</keyword>
<dbReference type="GO" id="GO:0004197">
    <property type="term" value="F:cysteine-type endopeptidase activity"/>
    <property type="evidence" value="ECO:0007669"/>
    <property type="project" value="InterPro"/>
</dbReference>
<gene>
    <name evidence="11" type="ORF">CFOL_v3_03535</name>
</gene>
<keyword evidence="7" id="KW-0325">Glycoprotein</keyword>
<keyword evidence="6" id="KW-1015">Disulfide bond</keyword>
<dbReference type="PIRSF" id="PIRSF500139">
    <property type="entry name" value="AE"/>
    <property type="match status" value="1"/>
</dbReference>
<dbReference type="InterPro" id="IPR043577">
    <property type="entry name" value="AE"/>
</dbReference>
<keyword evidence="12" id="KW-1185">Reference proteome</keyword>
<dbReference type="FunFam" id="3.40.50.1460:FF:000005">
    <property type="entry name" value="Vacuolar-processing enzyme beta-isozyme"/>
    <property type="match status" value="1"/>
</dbReference>
<name>A0A1Q3AWH9_CEPFO</name>
<evidence type="ECO:0000256" key="4">
    <source>
        <dbReference type="ARBA" id="ARBA00022801"/>
    </source>
</evidence>
<keyword evidence="4" id="KW-0378">Hydrolase</keyword>
<evidence type="ECO:0000256" key="2">
    <source>
        <dbReference type="ARBA" id="ARBA00022670"/>
    </source>
</evidence>
<dbReference type="PANTHER" id="PTHR12000">
    <property type="entry name" value="HEMOGLOBINASE FAMILY MEMBER"/>
    <property type="match status" value="1"/>
</dbReference>
<dbReference type="EMBL" id="BDDD01000133">
    <property type="protein sequence ID" value="GAV60004.1"/>
    <property type="molecule type" value="Genomic_DNA"/>
</dbReference>
<evidence type="ECO:0000256" key="5">
    <source>
        <dbReference type="ARBA" id="ARBA00022807"/>
    </source>
</evidence>
<evidence type="ECO:0000256" key="7">
    <source>
        <dbReference type="ARBA" id="ARBA00023180"/>
    </source>
</evidence>
<accession>A0A1Q3AWH9</accession>
<dbReference type="InterPro" id="IPR001096">
    <property type="entry name" value="Peptidase_C13"/>
</dbReference>
<dbReference type="PANTHER" id="PTHR12000:SF50">
    <property type="entry name" value="VACUOLAR-PROCESSING ENZYME GAMMA-ISOZYME"/>
    <property type="match status" value="1"/>
</dbReference>
<dbReference type="CDD" id="cd21115">
    <property type="entry name" value="legumain_C"/>
    <property type="match status" value="1"/>
</dbReference>
<dbReference type="AlphaFoldDB" id="A0A1Q3AWH9"/>
<dbReference type="GO" id="GO:0051603">
    <property type="term" value="P:proteolysis involved in protein catabolic process"/>
    <property type="evidence" value="ECO:0007669"/>
    <property type="project" value="InterPro"/>
</dbReference>
<feature type="domain" description="Legumain prodomain" evidence="10">
    <location>
        <begin position="366"/>
        <end position="461"/>
    </location>
</feature>
<evidence type="ECO:0000256" key="6">
    <source>
        <dbReference type="ARBA" id="ARBA00023157"/>
    </source>
</evidence>
<dbReference type="Gene3D" id="3.40.50.1460">
    <property type="match status" value="1"/>
</dbReference>
<dbReference type="Proteomes" id="UP000187406">
    <property type="component" value="Unassembled WGS sequence"/>
</dbReference>
<feature type="chain" id="PRO_5011958861" evidence="9">
    <location>
        <begin position="22"/>
        <end position="465"/>
    </location>
</feature>
<evidence type="ECO:0000256" key="8">
    <source>
        <dbReference type="PIRSR" id="PIRSR019663-1"/>
    </source>
</evidence>
<comment type="similarity">
    <text evidence="1">Belongs to the peptidase C13 family.</text>
</comment>
<dbReference type="Pfam" id="PF01650">
    <property type="entry name" value="Peptidase_C13"/>
    <property type="match status" value="1"/>
</dbReference>
<dbReference type="STRING" id="3775.A0A1Q3AWH9"/>
<dbReference type="Gene3D" id="1.10.132.130">
    <property type="match status" value="1"/>
</dbReference>
<dbReference type="InterPro" id="IPR048501">
    <property type="entry name" value="Legum_prodom"/>
</dbReference>
<feature type="active site" description="Nucleophile" evidence="8">
    <location>
        <position position="203"/>
    </location>
</feature>
<dbReference type="InterPro" id="IPR046427">
    <property type="entry name" value="Legumain_prodom_sf"/>
</dbReference>
<dbReference type="OrthoDB" id="192611at2759"/>
<evidence type="ECO:0000313" key="11">
    <source>
        <dbReference type="EMBL" id="GAV60004.1"/>
    </source>
</evidence>
<evidence type="ECO:0000256" key="1">
    <source>
        <dbReference type="ARBA" id="ARBA00009941"/>
    </source>
</evidence>
<keyword evidence="5" id="KW-0788">Thiol protease</keyword>
<dbReference type="Pfam" id="PF20985">
    <property type="entry name" value="Legum_prodom"/>
    <property type="match status" value="1"/>
</dbReference>
<evidence type="ECO:0000256" key="3">
    <source>
        <dbReference type="ARBA" id="ARBA00022729"/>
    </source>
</evidence>
<evidence type="ECO:0000256" key="9">
    <source>
        <dbReference type="SAM" id="SignalP"/>
    </source>
</evidence>
<evidence type="ECO:0000313" key="12">
    <source>
        <dbReference type="Proteomes" id="UP000187406"/>
    </source>
</evidence>
<feature type="signal peptide" evidence="9">
    <location>
        <begin position="1"/>
        <end position="21"/>
    </location>
</feature>
<dbReference type="PIRSF" id="PIRSF019663">
    <property type="entry name" value="Legumain"/>
    <property type="match status" value="1"/>
</dbReference>
<feature type="active site" evidence="8">
    <location>
        <position position="161"/>
    </location>
</feature>
<organism evidence="11 12">
    <name type="scientific">Cephalotus follicularis</name>
    <name type="common">Albany pitcher plant</name>
    <dbReference type="NCBI Taxonomy" id="3775"/>
    <lineage>
        <taxon>Eukaryota</taxon>
        <taxon>Viridiplantae</taxon>
        <taxon>Streptophyta</taxon>
        <taxon>Embryophyta</taxon>
        <taxon>Tracheophyta</taxon>
        <taxon>Spermatophyta</taxon>
        <taxon>Magnoliopsida</taxon>
        <taxon>eudicotyledons</taxon>
        <taxon>Gunneridae</taxon>
        <taxon>Pentapetalae</taxon>
        <taxon>rosids</taxon>
        <taxon>fabids</taxon>
        <taxon>Oxalidales</taxon>
        <taxon>Cephalotaceae</taxon>
        <taxon>Cephalotus</taxon>
    </lineage>
</organism>
<dbReference type="GO" id="GO:0005773">
    <property type="term" value="C:vacuole"/>
    <property type="evidence" value="ECO:0007669"/>
    <property type="project" value="GOC"/>
</dbReference>
<dbReference type="InParanoid" id="A0A1Q3AWH9"/>
<sequence length="465" mass="52548">MALYGYGTFLFLLLLRIAVEQRPINGSTFSFLSDANANITGKRWAVLVAGSSGYENYRHQADVCHAYQILRKGGLQDENIIVFMYDDIAYNINNPRPGIIINKPDGNDVYQGVPKDYTGKHCNTKNLYAVLLGNKTALTGGSGKVLVSGPSDHIFIYYADHGSPGLIGMPFGDDVYAKDLITVFKKKHDARAYKSMVFYLEACDAGSMFEGLLTEDMNIYAVTASNANEYSWGTYCPGDYPYPPSEYDTCLGDLFSVAWMEDSDIHDSRKECLKQQYKLVRRRTAIDNLEYRSHVMQYGNLELSKDFLLTYMGSNPENDNYTFTESNSLPLTSRVASQYDADLLHFWHKYVKAPKDSLEKVEAERKLSREINNRKHVDYSIDHIATSLFGQEKGSEVLKSIRPTSQALVDDWDCLKMLVKTYEKYCGSLSKYGKKYTRAFANMCNAGIRVEQMTMACTKACIMNT</sequence>
<protein>
    <submittedName>
        <fullName evidence="11">Peptidase_C13 domain-containing protein</fullName>
    </submittedName>
</protein>
<dbReference type="GO" id="GO:0006624">
    <property type="term" value="P:vacuolar protein processing"/>
    <property type="evidence" value="ECO:0007669"/>
    <property type="project" value="TreeGrafter"/>
</dbReference>
<reference evidence="12" key="1">
    <citation type="submission" date="2016-04" db="EMBL/GenBank/DDBJ databases">
        <title>Cephalotus genome sequencing.</title>
        <authorList>
            <person name="Fukushima K."/>
            <person name="Hasebe M."/>
            <person name="Fang X."/>
        </authorList>
    </citation>
    <scope>NUCLEOTIDE SEQUENCE [LARGE SCALE GENOMIC DNA]</scope>
    <source>
        <strain evidence="12">cv. St1</strain>
    </source>
</reference>
<keyword evidence="2" id="KW-0645">Protease</keyword>
<proteinExistence type="inferred from homology"/>
<dbReference type="FunFam" id="1.10.132.130:FF:000001">
    <property type="entry name" value="Vacuolar-processing enzyme beta-isozyme"/>
    <property type="match status" value="1"/>
</dbReference>
<dbReference type="PRINTS" id="PR00776">
    <property type="entry name" value="HEMOGLOBNASE"/>
</dbReference>
<evidence type="ECO:0000259" key="10">
    <source>
        <dbReference type="Pfam" id="PF20985"/>
    </source>
</evidence>